<keyword evidence="4" id="KW-1185">Reference proteome</keyword>
<dbReference type="PANTHER" id="PTHR11006:SF4">
    <property type="entry name" value="PROTEIN ARGININE N-METHYLTRANSFERASE 7"/>
    <property type="match status" value="1"/>
</dbReference>
<dbReference type="Pfam" id="PF06325">
    <property type="entry name" value="PrmA"/>
    <property type="match status" value="1"/>
</dbReference>
<organism evidence="3 4">
    <name type="scientific">Symbiodinium necroappetens</name>
    <dbReference type="NCBI Taxonomy" id="1628268"/>
    <lineage>
        <taxon>Eukaryota</taxon>
        <taxon>Sar</taxon>
        <taxon>Alveolata</taxon>
        <taxon>Dinophyceae</taxon>
        <taxon>Suessiales</taxon>
        <taxon>Symbiodiniaceae</taxon>
        <taxon>Symbiodinium</taxon>
    </lineage>
</organism>
<dbReference type="AlphaFoldDB" id="A0A812TNS8"/>
<dbReference type="InterPro" id="IPR029063">
    <property type="entry name" value="SAM-dependent_MTases_sf"/>
</dbReference>
<dbReference type="GO" id="GO:0016274">
    <property type="term" value="F:protein-arginine N-methyltransferase activity"/>
    <property type="evidence" value="ECO:0007669"/>
    <property type="project" value="InterPro"/>
</dbReference>
<dbReference type="PANTHER" id="PTHR11006">
    <property type="entry name" value="PROTEIN ARGININE N-METHYLTRANSFERASE"/>
    <property type="match status" value="1"/>
</dbReference>
<evidence type="ECO:0000313" key="4">
    <source>
        <dbReference type="Proteomes" id="UP000601435"/>
    </source>
</evidence>
<dbReference type="EMBL" id="CAJNJA010024875">
    <property type="protein sequence ID" value="CAE7533600.1"/>
    <property type="molecule type" value="Genomic_DNA"/>
</dbReference>
<evidence type="ECO:0000256" key="1">
    <source>
        <dbReference type="ARBA" id="ARBA00022691"/>
    </source>
</evidence>
<protein>
    <submittedName>
        <fullName evidence="3">PRMT7 protein</fullName>
    </submittedName>
</protein>
<reference evidence="3" key="1">
    <citation type="submission" date="2021-02" db="EMBL/GenBank/DDBJ databases">
        <authorList>
            <person name="Dougan E. K."/>
            <person name="Rhodes N."/>
            <person name="Thang M."/>
            <person name="Chan C."/>
        </authorList>
    </citation>
    <scope>NUCLEOTIDE SEQUENCE</scope>
</reference>
<feature type="region of interest" description="Disordered" evidence="2">
    <location>
        <begin position="1"/>
        <end position="23"/>
    </location>
</feature>
<feature type="non-terminal residue" evidence="3">
    <location>
        <position position="1"/>
    </location>
</feature>
<accession>A0A812TNS8</accession>
<comment type="caution">
    <text evidence="3">The sequence shown here is derived from an EMBL/GenBank/DDBJ whole genome shotgun (WGS) entry which is preliminary data.</text>
</comment>
<dbReference type="Gene3D" id="3.40.50.150">
    <property type="entry name" value="Vaccinia Virus protein VP39"/>
    <property type="match status" value="1"/>
</dbReference>
<dbReference type="CDD" id="cd02440">
    <property type="entry name" value="AdoMet_MTases"/>
    <property type="match status" value="1"/>
</dbReference>
<feature type="compositionally biased region" description="Basic and acidic residues" evidence="2">
    <location>
        <begin position="1"/>
        <end position="12"/>
    </location>
</feature>
<dbReference type="SUPFAM" id="SSF53335">
    <property type="entry name" value="S-adenosyl-L-methionine-dependent methyltransferases"/>
    <property type="match status" value="1"/>
</dbReference>
<evidence type="ECO:0000256" key="2">
    <source>
        <dbReference type="SAM" id="MobiDB-lite"/>
    </source>
</evidence>
<dbReference type="SUPFAM" id="SSF51197">
    <property type="entry name" value="Clavaminate synthase-like"/>
    <property type="match status" value="1"/>
</dbReference>
<dbReference type="OrthoDB" id="417298at2759"/>
<name>A0A812TNS8_9DINO</name>
<gene>
    <name evidence="3" type="primary">PRMT7</name>
    <name evidence="3" type="ORF">SNEC2469_LOCUS15341</name>
</gene>
<sequence>MGKAKPQKEGKPQWRPKRPAAAVAAMPKAPKYSDSFIPPGCDDGEEYEDSTRYEDAMTRGHWVPPRLKGRNESLIEAVNDWHFAMLNDSHRNQFYWDALAAVVQGKRVIDIGSGSGLLSLMAAKLGASSVVAVEASQDMAELARLNAERNGQEPDKGNTVVRAMESMLMFNFRIFDAGVLQERLAPKFFSTGDNWRAFLKEEGYAVLSDILPGDAVAEALKMLSPELRSLDEVREHHLPRSAAANDLRSSAGLCHGNFAWFLRCRPEVTRLFEAMFDLPEGAPLIGSVDVVALAPPGSSKTAGKQWLHLDYTPPQGTIWQACLQLFPRTEKLGSRWERIALMICKAPAAWAAPSVPRMLLAACVTGSASRATAGVTLGKLHREAKEALAVRLLPELTVAPQASVQAASHAQSDVDRLRLLTAQEAARRYPAERLRALLPPCRAHYVSPECVFSKVARNPAKQRAARPRASALASARVAVRPPPTGRFMSLL</sequence>
<dbReference type="InterPro" id="IPR025799">
    <property type="entry name" value="Arg_MeTrfase"/>
</dbReference>
<dbReference type="GO" id="GO:0042054">
    <property type="term" value="F:histone methyltransferase activity"/>
    <property type="evidence" value="ECO:0007669"/>
    <property type="project" value="TreeGrafter"/>
</dbReference>
<evidence type="ECO:0000313" key="3">
    <source>
        <dbReference type="EMBL" id="CAE7533600.1"/>
    </source>
</evidence>
<proteinExistence type="predicted"/>
<dbReference type="Proteomes" id="UP000601435">
    <property type="component" value="Unassembled WGS sequence"/>
</dbReference>
<keyword evidence="1" id="KW-0949">S-adenosyl-L-methionine</keyword>